<proteinExistence type="predicted"/>
<evidence type="ECO:0000313" key="1">
    <source>
        <dbReference type="EMBL" id="KAL1507708.1"/>
    </source>
</evidence>
<evidence type="ECO:0000313" key="2">
    <source>
        <dbReference type="Proteomes" id="UP001515480"/>
    </source>
</evidence>
<reference evidence="1 2" key="1">
    <citation type="journal article" date="2024" name="Science">
        <title>Giant polyketide synthase enzymes in the biosynthesis of giant marine polyether toxins.</title>
        <authorList>
            <person name="Fallon T.R."/>
            <person name="Shende V.V."/>
            <person name="Wierzbicki I.H."/>
            <person name="Pendleton A.L."/>
            <person name="Watervoot N.F."/>
            <person name="Auber R.P."/>
            <person name="Gonzalez D.J."/>
            <person name="Wisecaver J.H."/>
            <person name="Moore B.S."/>
        </authorList>
    </citation>
    <scope>NUCLEOTIDE SEQUENCE [LARGE SCALE GENOMIC DNA]</scope>
    <source>
        <strain evidence="1 2">12B1</strain>
    </source>
</reference>
<comment type="caution">
    <text evidence="1">The sequence shown here is derived from an EMBL/GenBank/DDBJ whole genome shotgun (WGS) entry which is preliminary data.</text>
</comment>
<dbReference type="AlphaFoldDB" id="A0AB34IXR7"/>
<gene>
    <name evidence="1" type="ORF">AB1Y20_007321</name>
</gene>
<keyword evidence="2" id="KW-1185">Reference proteome</keyword>
<name>A0AB34IXR7_PRYPA</name>
<dbReference type="Proteomes" id="UP001515480">
    <property type="component" value="Unassembled WGS sequence"/>
</dbReference>
<protein>
    <submittedName>
        <fullName evidence="1">Uncharacterized protein</fullName>
    </submittedName>
</protein>
<accession>A0AB34IXR7</accession>
<organism evidence="1 2">
    <name type="scientific">Prymnesium parvum</name>
    <name type="common">Toxic golden alga</name>
    <dbReference type="NCBI Taxonomy" id="97485"/>
    <lineage>
        <taxon>Eukaryota</taxon>
        <taxon>Haptista</taxon>
        <taxon>Haptophyta</taxon>
        <taxon>Prymnesiophyceae</taxon>
        <taxon>Prymnesiales</taxon>
        <taxon>Prymnesiaceae</taxon>
        <taxon>Prymnesium</taxon>
    </lineage>
</organism>
<sequence>MASRLLLRPRRLAPHLHCCAMPRRACHAPFSAGGDALASAPPSSPRLPRWGWRWDDSLSVDENYLDLAFLLARNSRAPPQVGCVLVAGVDDGGARRRQGVELVCAANSFIATDTQARLRHITSWPPPLQHLQQLHSTPPPPLHHS</sequence>
<dbReference type="EMBL" id="JBGBPQ010000017">
    <property type="protein sequence ID" value="KAL1507708.1"/>
    <property type="molecule type" value="Genomic_DNA"/>
</dbReference>